<dbReference type="SUPFAM" id="SSF89392">
    <property type="entry name" value="Prokaryotic lipoproteins and lipoprotein localization factors"/>
    <property type="match status" value="1"/>
</dbReference>
<evidence type="ECO:0000256" key="1">
    <source>
        <dbReference type="ARBA" id="ARBA00022729"/>
    </source>
</evidence>
<keyword evidence="4" id="KW-1185">Reference proteome</keyword>
<organism evidence="3 4">
    <name type="scientific">Oxalicibacterium flavum</name>
    <dbReference type="NCBI Taxonomy" id="179467"/>
    <lineage>
        <taxon>Bacteria</taxon>
        <taxon>Pseudomonadati</taxon>
        <taxon>Pseudomonadota</taxon>
        <taxon>Betaproteobacteria</taxon>
        <taxon>Burkholderiales</taxon>
        <taxon>Oxalobacteraceae</taxon>
        <taxon>Oxalicibacterium</taxon>
    </lineage>
</organism>
<comment type="caution">
    <text evidence="3">The sequence shown here is derived from an EMBL/GenBank/DDBJ whole genome shotgun (WGS) entry which is preliminary data.</text>
</comment>
<dbReference type="InterPro" id="IPR029046">
    <property type="entry name" value="LolA/LolB/LppX"/>
</dbReference>
<dbReference type="RefSeq" id="WP_229728939.1">
    <property type="nucleotide sequence ID" value="NZ_BMCG01000003.1"/>
</dbReference>
<feature type="signal peptide" evidence="2">
    <location>
        <begin position="1"/>
        <end position="25"/>
    </location>
</feature>
<dbReference type="CDD" id="cd16325">
    <property type="entry name" value="LolA"/>
    <property type="match status" value="1"/>
</dbReference>
<sequence>MHKFSRLRHAIGASILILTSGFTHAAEWDLGQLTASLAQTGPSKARFVEKKYISTLDRPVESSGELSYSPPDRLEKRTLKPKPESMRLERNMLTLERGKHKFAIDLDDSPEFATLIESIRATLAGDRRSLELNYVVKLSGTRAGWKLQLTPSNFEARQKVEHITLGGSEGVVREVEVLQADGDRSVMTIEKLNP</sequence>
<dbReference type="Proteomes" id="UP000620266">
    <property type="component" value="Unassembled WGS sequence"/>
</dbReference>
<protein>
    <recommendedName>
        <fullName evidence="5">Acyltransferase</fullName>
    </recommendedName>
</protein>
<evidence type="ECO:0000256" key="2">
    <source>
        <dbReference type="SAM" id="SignalP"/>
    </source>
</evidence>
<dbReference type="InterPro" id="IPR004564">
    <property type="entry name" value="OM_lipoprot_carrier_LolA-like"/>
</dbReference>
<feature type="chain" id="PRO_5035314617" description="Acyltransferase" evidence="2">
    <location>
        <begin position="26"/>
        <end position="194"/>
    </location>
</feature>
<reference evidence="3" key="1">
    <citation type="journal article" date="2014" name="Int. J. Syst. Evol. Microbiol.">
        <title>Complete genome sequence of Corynebacterium casei LMG S-19264T (=DSM 44701T), isolated from a smear-ripened cheese.</title>
        <authorList>
            <consortium name="US DOE Joint Genome Institute (JGI-PGF)"/>
            <person name="Walter F."/>
            <person name="Albersmeier A."/>
            <person name="Kalinowski J."/>
            <person name="Ruckert C."/>
        </authorList>
    </citation>
    <scope>NUCLEOTIDE SEQUENCE</scope>
    <source>
        <strain evidence="3">CCM 7086</strain>
    </source>
</reference>
<evidence type="ECO:0008006" key="5">
    <source>
        <dbReference type="Google" id="ProtNLM"/>
    </source>
</evidence>
<dbReference type="Pfam" id="PF19574">
    <property type="entry name" value="LolA_3"/>
    <property type="match status" value="1"/>
</dbReference>
<evidence type="ECO:0000313" key="4">
    <source>
        <dbReference type="Proteomes" id="UP000620266"/>
    </source>
</evidence>
<keyword evidence="1 2" id="KW-0732">Signal</keyword>
<gene>
    <name evidence="3" type="ORF">GCM10007205_15670</name>
</gene>
<name>A0A8J2UPP7_9BURK</name>
<evidence type="ECO:0000313" key="3">
    <source>
        <dbReference type="EMBL" id="GGC07389.1"/>
    </source>
</evidence>
<accession>A0A8J2UPP7</accession>
<dbReference type="AlphaFoldDB" id="A0A8J2UPP7"/>
<reference evidence="3" key="2">
    <citation type="submission" date="2020-09" db="EMBL/GenBank/DDBJ databases">
        <authorList>
            <person name="Sun Q."/>
            <person name="Sedlacek I."/>
        </authorList>
    </citation>
    <scope>NUCLEOTIDE SEQUENCE</scope>
    <source>
        <strain evidence="3">CCM 7086</strain>
    </source>
</reference>
<dbReference type="Gene3D" id="2.50.20.10">
    <property type="entry name" value="Lipoprotein localisation LolA/LolB/LppX"/>
    <property type="match status" value="1"/>
</dbReference>
<proteinExistence type="predicted"/>
<dbReference type="EMBL" id="BMCG01000003">
    <property type="protein sequence ID" value="GGC07389.1"/>
    <property type="molecule type" value="Genomic_DNA"/>
</dbReference>